<dbReference type="EMBL" id="KF124723">
    <property type="protein sequence ID" value="AIA92043.1"/>
    <property type="molecule type" value="Genomic_DNA"/>
</dbReference>
<accession>A0A060C5V8</accession>
<protein>
    <submittedName>
        <fullName evidence="1">CAZy families GT4 protein</fullName>
    </submittedName>
</protein>
<sequence length="63" mass="6874">GVAPQTRFIHTDPLIHVVADSSDEEQVALAAAYNEAQYEALDMLTGRKSPELGGQESIWIFSV</sequence>
<organism evidence="1">
    <name type="scientific">uncultured Sinorhizobium sp</name>
    <dbReference type="NCBI Taxonomy" id="215603"/>
    <lineage>
        <taxon>Bacteria</taxon>
        <taxon>Pseudomonadati</taxon>
        <taxon>Pseudomonadota</taxon>
        <taxon>Alphaproteobacteria</taxon>
        <taxon>Hyphomicrobiales</taxon>
        <taxon>Rhizobiaceae</taxon>
        <taxon>Sinorhizobium/Ensifer group</taxon>
        <taxon>Sinorhizobium</taxon>
        <taxon>environmental samples</taxon>
    </lineage>
</organism>
<feature type="non-terminal residue" evidence="1">
    <location>
        <position position="1"/>
    </location>
</feature>
<proteinExistence type="predicted"/>
<reference evidence="1" key="1">
    <citation type="journal article" date="2013" name="Environ. Microbiol.">
        <title>Seasonally variable intestinal metagenomes of the red palm weevil (Rhynchophorus ferrugineus).</title>
        <authorList>
            <person name="Jia S."/>
            <person name="Zhang X."/>
            <person name="Zhang G."/>
            <person name="Yin A."/>
            <person name="Zhang S."/>
            <person name="Li F."/>
            <person name="Wang L."/>
            <person name="Zhao D."/>
            <person name="Yun Q."/>
            <person name="Tala"/>
            <person name="Wang J."/>
            <person name="Sun G."/>
            <person name="Baabdullah M."/>
            <person name="Yu X."/>
            <person name="Hu S."/>
            <person name="Al-Mssallem I.S."/>
            <person name="Yu J."/>
        </authorList>
    </citation>
    <scope>NUCLEOTIDE SEQUENCE</scope>
</reference>
<dbReference type="AlphaFoldDB" id="A0A060C5V8"/>
<name>A0A060C5V8_9HYPH</name>
<evidence type="ECO:0000313" key="1">
    <source>
        <dbReference type="EMBL" id="AIA92043.1"/>
    </source>
</evidence>